<protein>
    <submittedName>
        <fullName evidence="3">Uncharacterized protein</fullName>
    </submittedName>
</protein>
<name>A0AAD4LXA0_9AGAM</name>
<organism evidence="3 4">
    <name type="scientific">Multifurca ochricompacta</name>
    <dbReference type="NCBI Taxonomy" id="376703"/>
    <lineage>
        <taxon>Eukaryota</taxon>
        <taxon>Fungi</taxon>
        <taxon>Dikarya</taxon>
        <taxon>Basidiomycota</taxon>
        <taxon>Agaricomycotina</taxon>
        <taxon>Agaricomycetes</taxon>
        <taxon>Russulales</taxon>
        <taxon>Russulaceae</taxon>
        <taxon>Multifurca</taxon>
    </lineage>
</organism>
<dbReference type="Proteomes" id="UP001203297">
    <property type="component" value="Unassembled WGS sequence"/>
</dbReference>
<feature type="compositionally biased region" description="Basic and acidic residues" evidence="1">
    <location>
        <begin position="450"/>
        <end position="460"/>
    </location>
</feature>
<evidence type="ECO:0000256" key="2">
    <source>
        <dbReference type="SAM" id="SignalP"/>
    </source>
</evidence>
<gene>
    <name evidence="3" type="ORF">B0F90DRAFT_189955</name>
</gene>
<keyword evidence="4" id="KW-1185">Reference proteome</keyword>
<comment type="caution">
    <text evidence="3">The sequence shown here is derived from an EMBL/GenBank/DDBJ whole genome shotgun (WGS) entry which is preliminary data.</text>
</comment>
<keyword evidence="2" id="KW-0732">Signal</keyword>
<evidence type="ECO:0000313" key="3">
    <source>
        <dbReference type="EMBL" id="KAI0293027.1"/>
    </source>
</evidence>
<sequence length="474" mass="54195">MNAGKTCFLLYLLFHRLSKGLPTAFQILPDSFVLFTDSGAEVFAHRFGELPDGTWALADSNAKNPLPCNSFLDACGPRDAFIVQTSSPDEKRYKTWKKEYNAYGYVMDSFPLTELVALGMIHGFNDQLIKDHWEKWGPSARIMMTLMKNPELISQHTERVKDAVVDFVHNFSDYVTNVNPKEVYHTLFTIRPKGLSLSYRPTPIGRIETSYLNGILIEAIAAKDKQEQLNFYHLVSNHPRFKGSAGYILEMVVLSRFCVGSGSKELTCTPARSRSPKLTIPVCQGWCMLSYKEEHKLGYLNSLKQPFCVIPASKTFAAVDATIFTDNRIITIQVTVASEHSVKERGFRQIANSLPKKFRELRKWCHVFITDRAKNAESLLRKWKKDDLEVRLMDEDDPKGKQAENNPKVKETIRILMYSAVLDVKEFCTIRDEEEWKESRVMKDIKMFEEDETPEGREVVGEAGNSDEVKMDED</sequence>
<feature type="region of interest" description="Disordered" evidence="1">
    <location>
        <begin position="450"/>
        <end position="474"/>
    </location>
</feature>
<reference evidence="3" key="1">
    <citation type="journal article" date="2022" name="New Phytol.">
        <title>Evolutionary transition to the ectomycorrhizal habit in the genomes of a hyperdiverse lineage of mushroom-forming fungi.</title>
        <authorList>
            <person name="Looney B."/>
            <person name="Miyauchi S."/>
            <person name="Morin E."/>
            <person name="Drula E."/>
            <person name="Courty P.E."/>
            <person name="Kohler A."/>
            <person name="Kuo A."/>
            <person name="LaButti K."/>
            <person name="Pangilinan J."/>
            <person name="Lipzen A."/>
            <person name="Riley R."/>
            <person name="Andreopoulos W."/>
            <person name="He G."/>
            <person name="Johnson J."/>
            <person name="Nolan M."/>
            <person name="Tritt A."/>
            <person name="Barry K.W."/>
            <person name="Grigoriev I.V."/>
            <person name="Nagy L.G."/>
            <person name="Hibbett D."/>
            <person name="Henrissat B."/>
            <person name="Matheny P.B."/>
            <person name="Labbe J."/>
            <person name="Martin F.M."/>
        </authorList>
    </citation>
    <scope>NUCLEOTIDE SEQUENCE</scope>
    <source>
        <strain evidence="3">BPL690</strain>
    </source>
</reference>
<feature type="signal peptide" evidence="2">
    <location>
        <begin position="1"/>
        <end position="20"/>
    </location>
</feature>
<feature type="chain" id="PRO_5042031560" evidence="2">
    <location>
        <begin position="21"/>
        <end position="474"/>
    </location>
</feature>
<evidence type="ECO:0000256" key="1">
    <source>
        <dbReference type="SAM" id="MobiDB-lite"/>
    </source>
</evidence>
<dbReference type="EMBL" id="WTXG01000104">
    <property type="protein sequence ID" value="KAI0293027.1"/>
    <property type="molecule type" value="Genomic_DNA"/>
</dbReference>
<dbReference type="AlphaFoldDB" id="A0AAD4LXA0"/>
<accession>A0AAD4LXA0</accession>
<evidence type="ECO:0000313" key="4">
    <source>
        <dbReference type="Proteomes" id="UP001203297"/>
    </source>
</evidence>
<proteinExistence type="predicted"/>